<comment type="caution">
    <text evidence="11">Lacks conserved residue(s) required for the propagation of feature annotation.</text>
</comment>
<dbReference type="InterPro" id="IPR003593">
    <property type="entry name" value="AAA+_ATPase"/>
</dbReference>
<keyword evidence="9 11" id="KW-0238">DNA-binding</keyword>
<proteinExistence type="inferred from homology"/>
<dbReference type="InterPro" id="IPR007694">
    <property type="entry name" value="DNA_helicase_DnaB-like_C"/>
</dbReference>
<comment type="domain">
    <text evidence="11">The middle region has homology to RecA with ATPase motifs including the RadA KNRFG motif, while the C-terminus is homologous to Lon protease.</text>
</comment>
<keyword evidence="1 11" id="KW-0479">Metal-binding</keyword>
<feature type="domain" description="RecA family profile 1" evidence="14">
    <location>
        <begin position="75"/>
        <end position="225"/>
    </location>
</feature>
<feature type="domain" description="SF4 helicase" evidence="15">
    <location>
        <begin position="72"/>
        <end position="244"/>
    </location>
</feature>
<dbReference type="GO" id="GO:0006260">
    <property type="term" value="P:DNA replication"/>
    <property type="evidence" value="ECO:0007669"/>
    <property type="project" value="InterPro"/>
</dbReference>
<dbReference type="EMBL" id="JABTTY010000001">
    <property type="protein sequence ID" value="MBE7524993.1"/>
    <property type="molecule type" value="Genomic_DNA"/>
</dbReference>
<dbReference type="GO" id="GO:0003678">
    <property type="term" value="F:DNA helicase activity"/>
    <property type="evidence" value="ECO:0007669"/>
    <property type="project" value="InterPro"/>
</dbReference>
<dbReference type="PROSITE" id="PS50162">
    <property type="entry name" value="RECA_2"/>
    <property type="match status" value="1"/>
</dbReference>
<dbReference type="PRINTS" id="PR01874">
    <property type="entry name" value="DNAREPAIRADA"/>
</dbReference>
<evidence type="ECO:0000259" key="14">
    <source>
        <dbReference type="PROSITE" id="PS50162"/>
    </source>
</evidence>
<evidence type="ECO:0000256" key="12">
    <source>
        <dbReference type="NCBIfam" id="TIGR00416"/>
    </source>
</evidence>
<comment type="caution">
    <text evidence="16">The sequence shown here is derived from an EMBL/GenBank/DDBJ whole genome shotgun (WGS) entry which is preliminary data.</text>
</comment>
<evidence type="ECO:0000256" key="4">
    <source>
        <dbReference type="ARBA" id="ARBA00022771"/>
    </source>
</evidence>
<dbReference type="NCBIfam" id="TIGR00416">
    <property type="entry name" value="sms"/>
    <property type="match status" value="1"/>
</dbReference>
<dbReference type="AlphaFoldDB" id="A0A928Y5C8"/>
<evidence type="ECO:0000256" key="8">
    <source>
        <dbReference type="ARBA" id="ARBA00023016"/>
    </source>
</evidence>
<name>A0A928Y5C8_UNCKA</name>
<dbReference type="PROSITE" id="PS51199">
    <property type="entry name" value="SF4_HELICASE"/>
    <property type="match status" value="1"/>
</dbReference>
<reference evidence="16" key="1">
    <citation type="submission" date="2020-05" db="EMBL/GenBank/DDBJ databases">
        <title>High-Quality Genomes of Partial-Nitritation/Anammox System by Hierarchical Clustering Based Hybrid Assembly.</title>
        <authorList>
            <person name="Liu L."/>
            <person name="Wang Y."/>
            <person name="Che Y."/>
            <person name="Chen Y."/>
            <person name="Xia Y."/>
            <person name="Luo R."/>
            <person name="Cheng S.H."/>
            <person name="Zheng C."/>
            <person name="Zhang T."/>
        </authorList>
    </citation>
    <scope>NUCLEOTIDE SEQUENCE</scope>
    <source>
        <strain evidence="16">H1_PAT1</strain>
    </source>
</reference>
<keyword evidence="3 11" id="KW-0227">DNA damage</keyword>
<keyword evidence="10 11" id="KW-0234">DNA repair</keyword>
<dbReference type="InterPro" id="IPR004504">
    <property type="entry name" value="DNA_repair_RadA"/>
</dbReference>
<comment type="similarity">
    <text evidence="11 13">Belongs to the RecA family. RadA subfamily.</text>
</comment>
<dbReference type="InterPro" id="IPR014721">
    <property type="entry name" value="Ribsml_uS5_D2-typ_fold_subgr"/>
</dbReference>
<dbReference type="Proteomes" id="UP000710385">
    <property type="component" value="Unassembled WGS sequence"/>
</dbReference>
<keyword evidence="4 13" id="KW-0863">Zinc-finger</keyword>
<dbReference type="GO" id="GO:0140664">
    <property type="term" value="F:ATP-dependent DNA damage sensor activity"/>
    <property type="evidence" value="ECO:0007669"/>
    <property type="project" value="InterPro"/>
</dbReference>
<dbReference type="GO" id="GO:0016787">
    <property type="term" value="F:hydrolase activity"/>
    <property type="evidence" value="ECO:0007669"/>
    <property type="project" value="UniProtKB-KW"/>
</dbReference>
<evidence type="ECO:0000256" key="13">
    <source>
        <dbReference type="RuleBase" id="RU003555"/>
    </source>
</evidence>
<dbReference type="InterPro" id="IPR041166">
    <property type="entry name" value="Rubredoxin_2"/>
</dbReference>
<evidence type="ECO:0000259" key="15">
    <source>
        <dbReference type="PROSITE" id="PS51199"/>
    </source>
</evidence>
<organism evidence="16 17">
    <name type="scientific">candidate division WWE3 bacterium</name>
    <dbReference type="NCBI Taxonomy" id="2053526"/>
    <lineage>
        <taxon>Bacteria</taxon>
        <taxon>Katanobacteria</taxon>
    </lineage>
</organism>
<sequence length="463" mass="48696">MPCQDTEMPKSPRQVYACATCGAQYPRWTGRCSECGAWGSVAEGSEAEPDERPSRLSGAKKGVVQPFASLKAQNNGPMQSSGLADIDRVLGGGFVTGSVTLVGGEPGIGKSTLLAQVALNQSAAGKRVLYVTGEESPSQVALRLQRMISKVPPSLAFLDATDASVIAGTIQDEKPELTIVDSVQSLRVQDIPGEAGNISQVKASAAVVTEAAKRANVPVVLVGQVNKEGDIAGPRLLEHLVDTVLMLEGEPQHQFRILRAIKHRFGPVDDVAVYRMKETGLEPVLDPSAELLRDRPNAVSGSVVTCLLEGHRPLLLELQALVSPAGYGTPIRRAAGVDTGRLGLLLAVLARRAGVNALDKDVYANAAGGLKAKEPAVDLALCLAIASAVSDIAVPSKTAVFGEIGLGGEVRPVALPDMRIKEAERHGFTTILLPKGSEYRDADMARIIEVSTLREAIDKAFGG</sequence>
<dbReference type="SUPFAM" id="SSF52540">
    <property type="entry name" value="P-loop containing nucleoside triphosphate hydrolases"/>
    <property type="match status" value="1"/>
</dbReference>
<dbReference type="InterPro" id="IPR027417">
    <property type="entry name" value="P-loop_NTPase"/>
</dbReference>
<gene>
    <name evidence="11 16" type="primary">radA</name>
    <name evidence="16" type="ORF">HS096_01160</name>
</gene>
<comment type="function">
    <text evidence="13">DNA-dependent ATPase involved in processing of recombination intermediates, plays a role in repairing DNA breaks. Stimulates the branch migration of RecA-mediated strand transfer reactions, allowing the 3' invading strand to extend heteroduplex DNA faster. Binds ssDNA in the presence of ADP but not other nucleotides, has ATPase activity that is stimulated by ssDNA and various branched DNA structures, but inhibited by SSB. Does not have RecA's homology-searching function.</text>
</comment>
<evidence type="ECO:0000256" key="1">
    <source>
        <dbReference type="ARBA" id="ARBA00022723"/>
    </source>
</evidence>
<dbReference type="Pfam" id="PF18073">
    <property type="entry name" value="Zn_ribbon_LapB"/>
    <property type="match status" value="1"/>
</dbReference>
<dbReference type="Pfam" id="PF13541">
    <property type="entry name" value="ChlI"/>
    <property type="match status" value="1"/>
</dbReference>
<evidence type="ECO:0000256" key="11">
    <source>
        <dbReference type="HAMAP-Rule" id="MF_01498"/>
    </source>
</evidence>
<evidence type="ECO:0000256" key="9">
    <source>
        <dbReference type="ARBA" id="ARBA00023125"/>
    </source>
</evidence>
<accession>A0A928Y5C8</accession>
<evidence type="ECO:0000256" key="10">
    <source>
        <dbReference type="ARBA" id="ARBA00023204"/>
    </source>
</evidence>
<dbReference type="SMART" id="SM00382">
    <property type="entry name" value="AAA"/>
    <property type="match status" value="1"/>
</dbReference>
<dbReference type="HAMAP" id="MF_01498">
    <property type="entry name" value="RadA_bact"/>
    <property type="match status" value="1"/>
</dbReference>
<keyword evidence="8 11" id="KW-0346">Stress response</keyword>
<dbReference type="GO" id="GO:0005829">
    <property type="term" value="C:cytosol"/>
    <property type="evidence" value="ECO:0007669"/>
    <property type="project" value="TreeGrafter"/>
</dbReference>
<dbReference type="Pfam" id="PF13481">
    <property type="entry name" value="AAA_25"/>
    <property type="match status" value="1"/>
</dbReference>
<evidence type="ECO:0000256" key="2">
    <source>
        <dbReference type="ARBA" id="ARBA00022741"/>
    </source>
</evidence>
<dbReference type="PANTHER" id="PTHR32472:SF10">
    <property type="entry name" value="DNA REPAIR PROTEIN RADA-LIKE PROTEIN"/>
    <property type="match status" value="1"/>
</dbReference>
<comment type="function">
    <text evidence="11">Plays a role in repairing double-strand DNA breaks, probably involving stabilizing or processing branched DNA or blocked replication forks.</text>
</comment>
<evidence type="ECO:0000256" key="3">
    <source>
        <dbReference type="ARBA" id="ARBA00022763"/>
    </source>
</evidence>
<keyword evidence="5" id="KW-0378">Hydrolase</keyword>
<feature type="region of interest" description="Lon-protease-like" evidence="11">
    <location>
        <begin position="361"/>
        <end position="463"/>
    </location>
</feature>
<evidence type="ECO:0000313" key="17">
    <source>
        <dbReference type="Proteomes" id="UP000710385"/>
    </source>
</evidence>
<keyword evidence="2 11" id="KW-0547">Nucleotide-binding</keyword>
<evidence type="ECO:0000313" key="16">
    <source>
        <dbReference type="EMBL" id="MBE7524993.1"/>
    </source>
</evidence>
<dbReference type="GO" id="GO:0003684">
    <property type="term" value="F:damaged DNA binding"/>
    <property type="evidence" value="ECO:0007669"/>
    <property type="project" value="InterPro"/>
</dbReference>
<keyword evidence="7 11" id="KW-0067">ATP-binding</keyword>
<protein>
    <recommendedName>
        <fullName evidence="11 12">DNA repair protein RadA</fullName>
    </recommendedName>
</protein>
<dbReference type="GO" id="GO:0000725">
    <property type="term" value="P:recombinational repair"/>
    <property type="evidence" value="ECO:0007669"/>
    <property type="project" value="UniProtKB-UniRule"/>
</dbReference>
<dbReference type="GO" id="GO:0008270">
    <property type="term" value="F:zinc ion binding"/>
    <property type="evidence" value="ECO:0007669"/>
    <property type="project" value="UniProtKB-KW"/>
</dbReference>
<dbReference type="Gene3D" id="3.40.50.300">
    <property type="entry name" value="P-loop containing nucleotide triphosphate hydrolases"/>
    <property type="match status" value="1"/>
</dbReference>
<keyword evidence="6 13" id="KW-0862">Zinc</keyword>
<evidence type="ECO:0000256" key="6">
    <source>
        <dbReference type="ARBA" id="ARBA00022833"/>
    </source>
</evidence>
<dbReference type="GO" id="GO:0005524">
    <property type="term" value="F:ATP binding"/>
    <property type="evidence" value="ECO:0007669"/>
    <property type="project" value="UniProtKB-UniRule"/>
</dbReference>
<evidence type="ECO:0000256" key="7">
    <source>
        <dbReference type="ARBA" id="ARBA00022840"/>
    </source>
</evidence>
<dbReference type="Gene3D" id="3.30.230.10">
    <property type="match status" value="1"/>
</dbReference>
<feature type="binding site" evidence="11">
    <location>
        <begin position="104"/>
        <end position="111"/>
    </location>
    <ligand>
        <name>ATP</name>
        <dbReference type="ChEBI" id="CHEBI:30616"/>
    </ligand>
</feature>
<dbReference type="PANTHER" id="PTHR32472">
    <property type="entry name" value="DNA REPAIR PROTEIN RADA"/>
    <property type="match status" value="1"/>
</dbReference>
<dbReference type="SUPFAM" id="SSF54211">
    <property type="entry name" value="Ribosomal protein S5 domain 2-like"/>
    <property type="match status" value="1"/>
</dbReference>
<dbReference type="InterPro" id="IPR020568">
    <property type="entry name" value="Ribosomal_Su5_D2-typ_SF"/>
</dbReference>
<evidence type="ECO:0000256" key="5">
    <source>
        <dbReference type="ARBA" id="ARBA00022801"/>
    </source>
</evidence>
<dbReference type="InterPro" id="IPR020588">
    <property type="entry name" value="RecA_ATP-bd"/>
</dbReference>